<dbReference type="AlphaFoldDB" id="C0GJ73"/>
<feature type="domain" description="FMN-binding" evidence="2">
    <location>
        <begin position="63"/>
        <end position="156"/>
    </location>
</feature>
<dbReference type="eggNOG" id="ENOG5031WHG">
    <property type="taxonomic scope" value="Bacteria"/>
</dbReference>
<accession>C0GJ73</accession>
<keyword evidence="1" id="KW-0732">Signal</keyword>
<keyword evidence="4" id="KW-1185">Reference proteome</keyword>
<evidence type="ECO:0000313" key="3">
    <source>
        <dbReference type="EMBL" id="EEG76558.1"/>
    </source>
</evidence>
<name>C0GJ73_DETAL</name>
<proteinExistence type="predicted"/>
<protein>
    <recommendedName>
        <fullName evidence="2">FMN-binding domain-containing protein</fullName>
    </recommendedName>
</protein>
<dbReference type="Proteomes" id="UP000006443">
    <property type="component" value="Unassembled WGS sequence"/>
</dbReference>
<dbReference type="EMBL" id="ACJM01000015">
    <property type="protein sequence ID" value="EEG76558.1"/>
    <property type="molecule type" value="Genomic_DNA"/>
</dbReference>
<comment type="caution">
    <text evidence="3">The sequence shown here is derived from an EMBL/GenBank/DDBJ whole genome shotgun (WGS) entry which is preliminary data.</text>
</comment>
<dbReference type="STRING" id="555088.DealDRAFT_2532"/>
<organism evidence="3 4">
    <name type="scientific">Dethiobacter alkaliphilus AHT 1</name>
    <dbReference type="NCBI Taxonomy" id="555088"/>
    <lineage>
        <taxon>Bacteria</taxon>
        <taxon>Bacillati</taxon>
        <taxon>Bacillota</taxon>
        <taxon>Dethiobacteria</taxon>
        <taxon>Dethiobacterales</taxon>
        <taxon>Dethiobacteraceae</taxon>
        <taxon>Dethiobacter</taxon>
    </lineage>
</organism>
<evidence type="ECO:0000256" key="1">
    <source>
        <dbReference type="SAM" id="SignalP"/>
    </source>
</evidence>
<evidence type="ECO:0000313" key="4">
    <source>
        <dbReference type="Proteomes" id="UP000006443"/>
    </source>
</evidence>
<dbReference type="OrthoDB" id="9797709at2"/>
<feature type="signal peptide" evidence="1">
    <location>
        <begin position="1"/>
        <end position="22"/>
    </location>
</feature>
<evidence type="ECO:0000259" key="2">
    <source>
        <dbReference type="Pfam" id="PF04205"/>
    </source>
</evidence>
<dbReference type="GO" id="GO:0010181">
    <property type="term" value="F:FMN binding"/>
    <property type="evidence" value="ECO:0007669"/>
    <property type="project" value="InterPro"/>
</dbReference>
<dbReference type="InterPro" id="IPR007329">
    <property type="entry name" value="FMN-bd"/>
</dbReference>
<feature type="chain" id="PRO_5038739133" description="FMN-binding domain-containing protein" evidence="1">
    <location>
        <begin position="23"/>
        <end position="417"/>
    </location>
</feature>
<reference evidence="3 4" key="1">
    <citation type="submission" date="2009-02" db="EMBL/GenBank/DDBJ databases">
        <title>Sequencing of the draft genome and assembly of Dethiobacter alkaliphilus AHT 1.</title>
        <authorList>
            <consortium name="US DOE Joint Genome Institute (JGI-PGF)"/>
            <person name="Lucas S."/>
            <person name="Copeland A."/>
            <person name="Lapidus A."/>
            <person name="Glavina del Rio T."/>
            <person name="Dalin E."/>
            <person name="Tice H."/>
            <person name="Bruce D."/>
            <person name="Goodwin L."/>
            <person name="Pitluck S."/>
            <person name="Larimer F."/>
            <person name="Land M.L."/>
            <person name="Hauser L."/>
            <person name="Muyzer G."/>
        </authorList>
    </citation>
    <scope>NUCLEOTIDE SEQUENCE [LARGE SCALE GENOMIC DNA]</scope>
    <source>
        <strain evidence="3 4">AHT 1</strain>
    </source>
</reference>
<dbReference type="PROSITE" id="PS51257">
    <property type="entry name" value="PROKAR_LIPOPROTEIN"/>
    <property type="match status" value="1"/>
</dbReference>
<dbReference type="Pfam" id="PF04205">
    <property type="entry name" value="FMN_bind"/>
    <property type="match status" value="1"/>
</dbReference>
<dbReference type="GO" id="GO:0016020">
    <property type="term" value="C:membrane"/>
    <property type="evidence" value="ECO:0007669"/>
    <property type="project" value="InterPro"/>
</dbReference>
<dbReference type="RefSeq" id="WP_008518027.1">
    <property type="nucleotide sequence ID" value="NZ_ACJM01000015.1"/>
</dbReference>
<sequence>MRFKKFWLLALVFLLAGSLLLAGCGEPANNNDNNNEVNGEEPGDDVVLNRYRGIFEDGGVQQVAVQFHLDEDGTIYDMSFRHLEYGGTDYRELEEDHALYAVVQQHEQIIEYLEGKNIDEIDALHNPGDFVEDVDGMSGATVRANKVYSAMRDALNRGIYSPGNGVADLEGDFEDGRYRGVFGDRGDQQIAVQFHLNGNIIEDMSFRHLYHGGNDYREMEEGDALYPIVEQHEQIIEYLEGQDIRTVLADLHNPGDFIEDVDGFSGATVRANKVYSAMMDGLARGLYAPGNGVADVEGDFEDGRYRGTFGDRGDIQVGVQFHLNDNVIEDMSFRYLYYGGTDFRELEEDHAFYGVAEQHEQIIEYLEGQDIRTALADLHYPGDFIEDVDNWSGASVRANKVYSAMRSALARGVYQYR</sequence>
<gene>
    <name evidence="3" type="ORF">DealDRAFT_2532</name>
</gene>